<keyword evidence="6" id="KW-0119">Carbohydrate metabolism</keyword>
<keyword evidence="2 9" id="KW-0808">Transferase</keyword>
<name>A0A4V3GM65_9BACT</name>
<evidence type="ECO:0000256" key="1">
    <source>
        <dbReference type="ARBA" id="ARBA00012519"/>
    </source>
</evidence>
<dbReference type="EMBL" id="SODV01000001">
    <property type="protein sequence ID" value="TDX02213.1"/>
    <property type="molecule type" value="Genomic_DNA"/>
</dbReference>
<keyword evidence="5" id="KW-0067">ATP-binding</keyword>
<comment type="catalytic activity">
    <reaction evidence="7">
        <text>D-glycero-beta-D-manno-heptose 1-phosphate + ATP + H(+) = ADP-D-glycero-beta-D-manno-heptose + diphosphate</text>
        <dbReference type="Rhea" id="RHEA:27465"/>
        <dbReference type="ChEBI" id="CHEBI:15378"/>
        <dbReference type="ChEBI" id="CHEBI:30616"/>
        <dbReference type="ChEBI" id="CHEBI:33019"/>
        <dbReference type="ChEBI" id="CHEBI:59967"/>
        <dbReference type="ChEBI" id="CHEBI:61593"/>
        <dbReference type="EC" id="2.7.7.70"/>
    </reaction>
</comment>
<evidence type="ECO:0000256" key="3">
    <source>
        <dbReference type="ARBA" id="ARBA00022695"/>
    </source>
</evidence>
<dbReference type="NCBIfam" id="TIGR02199">
    <property type="entry name" value="rfaE_dom_II"/>
    <property type="match status" value="1"/>
</dbReference>
<evidence type="ECO:0000256" key="2">
    <source>
        <dbReference type="ARBA" id="ARBA00022679"/>
    </source>
</evidence>
<dbReference type="OrthoDB" id="9795543at2"/>
<dbReference type="GO" id="GO:0005975">
    <property type="term" value="P:carbohydrate metabolic process"/>
    <property type="evidence" value="ECO:0007669"/>
    <property type="project" value="InterPro"/>
</dbReference>
<dbReference type="Proteomes" id="UP000294498">
    <property type="component" value="Unassembled WGS sequence"/>
</dbReference>
<dbReference type="GO" id="GO:0016779">
    <property type="term" value="F:nucleotidyltransferase activity"/>
    <property type="evidence" value="ECO:0007669"/>
    <property type="project" value="UniProtKB-KW"/>
</dbReference>
<dbReference type="InterPro" id="IPR011914">
    <property type="entry name" value="RfaE_dom_II"/>
</dbReference>
<dbReference type="AlphaFoldDB" id="A0A4V3GM65"/>
<dbReference type="InterPro" id="IPR014729">
    <property type="entry name" value="Rossmann-like_a/b/a_fold"/>
</dbReference>
<evidence type="ECO:0000256" key="4">
    <source>
        <dbReference type="ARBA" id="ARBA00022741"/>
    </source>
</evidence>
<dbReference type="RefSeq" id="WP_133994835.1">
    <property type="nucleotide sequence ID" value="NZ_SODV01000001.1"/>
</dbReference>
<evidence type="ECO:0000256" key="5">
    <source>
        <dbReference type="ARBA" id="ARBA00022840"/>
    </source>
</evidence>
<keyword evidence="4" id="KW-0547">Nucleotide-binding</keyword>
<evidence type="ECO:0000313" key="9">
    <source>
        <dbReference type="EMBL" id="TDX02213.1"/>
    </source>
</evidence>
<dbReference type="Pfam" id="PF01467">
    <property type="entry name" value="CTP_transf_like"/>
    <property type="match status" value="1"/>
</dbReference>
<accession>A0A4V3GM65</accession>
<evidence type="ECO:0000259" key="8">
    <source>
        <dbReference type="Pfam" id="PF01467"/>
    </source>
</evidence>
<evidence type="ECO:0000256" key="6">
    <source>
        <dbReference type="ARBA" id="ARBA00023277"/>
    </source>
</evidence>
<keyword evidence="3" id="KW-0548">Nucleotidyltransferase</keyword>
<dbReference type="GO" id="GO:0005524">
    <property type="term" value="F:ATP binding"/>
    <property type="evidence" value="ECO:0007669"/>
    <property type="project" value="UniProtKB-KW"/>
</dbReference>
<sequence>MKNYPHTASKMHSLETLLPEVERERFLSRRIVFTNGCFDILHRGHIDCLGKAASFGDYLIVGVNTDAGTRRLKGPQRPVNKEGDRLLLLAALEVVDAVILFDEPTPIELIKAIRPDVLAKGGDYNIDTIVGAKEVMGWGGSVEVIPYEQGYSTTGLIEKITRL</sequence>
<protein>
    <recommendedName>
        <fullName evidence="1">D-glycero-beta-D-manno-heptose 1-phosphate adenylyltransferase</fullName>
        <ecNumber evidence="1">2.7.7.70</ecNumber>
    </recommendedName>
</protein>
<dbReference type="PANTHER" id="PTHR43793:SF2">
    <property type="entry name" value="BIFUNCTIONAL PROTEIN HLDE"/>
    <property type="match status" value="1"/>
</dbReference>
<organism evidence="9 10">
    <name type="scientific">Dinghuibacter silviterrae</name>
    <dbReference type="NCBI Taxonomy" id="1539049"/>
    <lineage>
        <taxon>Bacteria</taxon>
        <taxon>Pseudomonadati</taxon>
        <taxon>Bacteroidota</taxon>
        <taxon>Chitinophagia</taxon>
        <taxon>Chitinophagales</taxon>
        <taxon>Chitinophagaceae</taxon>
        <taxon>Dinghuibacter</taxon>
    </lineage>
</organism>
<evidence type="ECO:0000256" key="7">
    <source>
        <dbReference type="ARBA" id="ARBA00047428"/>
    </source>
</evidence>
<keyword evidence="10" id="KW-1185">Reference proteome</keyword>
<dbReference type="InterPro" id="IPR004821">
    <property type="entry name" value="Cyt_trans-like"/>
</dbReference>
<dbReference type="Gene3D" id="3.40.50.620">
    <property type="entry name" value="HUPs"/>
    <property type="match status" value="1"/>
</dbReference>
<gene>
    <name evidence="9" type="ORF">EDB95_3266</name>
</gene>
<evidence type="ECO:0000313" key="10">
    <source>
        <dbReference type="Proteomes" id="UP000294498"/>
    </source>
</evidence>
<dbReference type="NCBIfam" id="TIGR00125">
    <property type="entry name" value="cyt_tran_rel"/>
    <property type="match status" value="1"/>
</dbReference>
<dbReference type="EC" id="2.7.7.70" evidence="1"/>
<dbReference type="InterPro" id="IPR050385">
    <property type="entry name" value="Archaeal_FAD_synthase"/>
</dbReference>
<feature type="domain" description="Cytidyltransferase-like" evidence="8">
    <location>
        <begin position="33"/>
        <end position="158"/>
    </location>
</feature>
<dbReference type="PANTHER" id="PTHR43793">
    <property type="entry name" value="FAD SYNTHASE"/>
    <property type="match status" value="1"/>
</dbReference>
<dbReference type="SUPFAM" id="SSF52374">
    <property type="entry name" value="Nucleotidylyl transferase"/>
    <property type="match status" value="1"/>
</dbReference>
<dbReference type="GO" id="GO:0016773">
    <property type="term" value="F:phosphotransferase activity, alcohol group as acceptor"/>
    <property type="evidence" value="ECO:0007669"/>
    <property type="project" value="InterPro"/>
</dbReference>
<reference evidence="9 10" key="1">
    <citation type="submission" date="2019-03" db="EMBL/GenBank/DDBJ databases">
        <title>Genomic Encyclopedia of Type Strains, Phase IV (KMG-IV): sequencing the most valuable type-strain genomes for metagenomic binning, comparative biology and taxonomic classification.</title>
        <authorList>
            <person name="Goeker M."/>
        </authorList>
    </citation>
    <scope>NUCLEOTIDE SEQUENCE [LARGE SCALE GENOMIC DNA]</scope>
    <source>
        <strain evidence="9 10">DSM 100059</strain>
    </source>
</reference>
<comment type="caution">
    <text evidence="9">The sequence shown here is derived from an EMBL/GenBank/DDBJ whole genome shotgun (WGS) entry which is preliminary data.</text>
</comment>
<proteinExistence type="predicted"/>